<evidence type="ECO:0000313" key="2">
    <source>
        <dbReference type="EMBL" id="PQP08493.1"/>
    </source>
</evidence>
<comment type="caution">
    <text evidence="2">The sequence shown here is derived from an EMBL/GenBank/DDBJ whole genome shotgun (WGS) entry which is preliminary data.</text>
</comment>
<evidence type="ECO:0000313" key="3">
    <source>
        <dbReference type="Proteomes" id="UP000238206"/>
    </source>
</evidence>
<dbReference type="Pfam" id="PF04965">
    <property type="entry name" value="GPW_gp25"/>
    <property type="match status" value="1"/>
</dbReference>
<organism evidence="2 3">
    <name type="scientific">Burkholderia cepacia</name>
    <name type="common">Pseudomonas cepacia</name>
    <dbReference type="NCBI Taxonomy" id="292"/>
    <lineage>
        <taxon>Bacteria</taxon>
        <taxon>Pseudomonadati</taxon>
        <taxon>Pseudomonadota</taxon>
        <taxon>Betaproteobacteria</taxon>
        <taxon>Burkholderiales</taxon>
        <taxon>Burkholderiaceae</taxon>
        <taxon>Burkholderia</taxon>
        <taxon>Burkholderia cepacia complex</taxon>
    </lineage>
</organism>
<dbReference type="Proteomes" id="UP000238206">
    <property type="component" value="Unassembled WGS sequence"/>
</dbReference>
<name>A0A2S8I129_BURCE</name>
<dbReference type="EMBL" id="PUIQ01000090">
    <property type="protein sequence ID" value="PQP08493.1"/>
    <property type="molecule type" value="Genomic_DNA"/>
</dbReference>
<feature type="domain" description="IraD/Gp25-like" evidence="1">
    <location>
        <begin position="16"/>
        <end position="102"/>
    </location>
</feature>
<gene>
    <name evidence="2" type="ORF">C5615_36260</name>
</gene>
<dbReference type="SUPFAM" id="SSF160719">
    <property type="entry name" value="gpW/gp25-like"/>
    <property type="match status" value="1"/>
</dbReference>
<protein>
    <submittedName>
        <fullName evidence="2">Baseplate assembly protein</fullName>
    </submittedName>
</protein>
<reference evidence="2 3" key="1">
    <citation type="submission" date="2018-02" db="EMBL/GenBank/DDBJ databases">
        <title>Draft genome sequencing of Burkholderia cepacia Y14-15.</title>
        <authorList>
            <person name="Zheng B.-X."/>
        </authorList>
    </citation>
    <scope>NUCLEOTIDE SEQUENCE [LARGE SCALE GENOMIC DNA]</scope>
    <source>
        <strain evidence="2 3">Y14-15</strain>
    </source>
</reference>
<dbReference type="AlphaFoldDB" id="A0A2S8I129"/>
<dbReference type="Gene3D" id="3.10.450.40">
    <property type="match status" value="1"/>
</dbReference>
<evidence type="ECO:0000259" key="1">
    <source>
        <dbReference type="Pfam" id="PF04965"/>
    </source>
</evidence>
<dbReference type="RefSeq" id="WP_105393675.1">
    <property type="nucleotide sequence ID" value="NZ_PUIQ01000090.1"/>
</dbReference>
<proteinExistence type="predicted"/>
<sequence length="123" mass="13360">MKGMNATTGRAIADLDHLYQSIAKIISTPLASCVKRRPFGSDLFAQVDAPNNGAERTRLYAAIASALMRWEPRLVLTRVQLTTDDGTDGEEYAGKQYVDIEGYTTVSGDAVRTRIPLGRGNVA</sequence>
<dbReference type="InterPro" id="IPR007048">
    <property type="entry name" value="IraD/Gp25-like"/>
</dbReference>
<accession>A0A2S8I129</accession>